<keyword evidence="2" id="KW-1185">Reference proteome</keyword>
<sequence>MDFPTDRIYKFSPFNENSISALANSAVWFSKLTKLNDPFEGFVTYDEPKDEDEKVTKLIKLGAEFLREKTSPKKAIEIATQRYLADGDLFINKVNESVCELKAQREAFFDSLCVFSTSVDIPDYQYPNYANMLMWSHYGNGFSGFCLQFSASKFYRSLKVENPKVAWSTVEYVSEPKSFSILDYLNQDSIEYCRPILTKHEQWSYEGELRFISNIEGLHHYSNEALEVIYIGEKMPIGQQQVIIAIANNYYPNAKVLKVSIHPSGYNVITEKI</sequence>
<proteinExistence type="predicted"/>
<organism evidence="1 2">
    <name type="scientific">Shewanella cyperi</name>
    <dbReference type="NCBI Taxonomy" id="2814292"/>
    <lineage>
        <taxon>Bacteria</taxon>
        <taxon>Pseudomonadati</taxon>
        <taxon>Pseudomonadota</taxon>
        <taxon>Gammaproteobacteria</taxon>
        <taxon>Alteromonadales</taxon>
        <taxon>Shewanellaceae</taxon>
        <taxon>Shewanella</taxon>
    </lineage>
</organism>
<accession>A0A975ALW2</accession>
<dbReference type="AlphaFoldDB" id="A0A975ALW2"/>
<dbReference type="Pfam" id="PF11185">
    <property type="entry name" value="DUF2971"/>
    <property type="match status" value="1"/>
</dbReference>
<dbReference type="InterPro" id="IPR021352">
    <property type="entry name" value="DUF2971"/>
</dbReference>
<name>A0A975ALW2_9GAMM</name>
<evidence type="ECO:0000313" key="2">
    <source>
        <dbReference type="Proteomes" id="UP000663281"/>
    </source>
</evidence>
<dbReference type="RefSeq" id="WP_207325442.1">
    <property type="nucleotide sequence ID" value="NZ_CP071504.1"/>
</dbReference>
<dbReference type="KEGG" id="scyp:JYB88_02935"/>
<gene>
    <name evidence="1" type="ORF">JYB88_02935</name>
</gene>
<protein>
    <submittedName>
        <fullName evidence="1">DUF2971 domain-containing protein</fullName>
    </submittedName>
</protein>
<dbReference type="EMBL" id="CP071504">
    <property type="protein sequence ID" value="QSX30633.1"/>
    <property type="molecule type" value="Genomic_DNA"/>
</dbReference>
<dbReference type="Proteomes" id="UP000663281">
    <property type="component" value="Chromosome"/>
</dbReference>
<reference evidence="1 2" key="1">
    <citation type="submission" date="2021-03" db="EMBL/GenBank/DDBJ databases">
        <title>Novel species identification of genus Shewanella.</title>
        <authorList>
            <person name="Liu G."/>
            <person name="Zhang Q."/>
        </authorList>
    </citation>
    <scope>NUCLEOTIDE SEQUENCE [LARGE SCALE GENOMIC DNA]</scope>
    <source>
        <strain evidence="1 2">FJAT-53726</strain>
    </source>
</reference>
<evidence type="ECO:0000313" key="1">
    <source>
        <dbReference type="EMBL" id="QSX30633.1"/>
    </source>
</evidence>